<comment type="caution">
    <text evidence="1">The sequence shown here is derived from an EMBL/GenBank/DDBJ whole genome shotgun (WGS) entry which is preliminary data.</text>
</comment>
<proteinExistence type="predicted"/>
<reference evidence="1 2" key="1">
    <citation type="submission" date="2020-03" db="EMBL/GenBank/DDBJ databases">
        <authorList>
            <person name="Sun Q."/>
        </authorList>
    </citation>
    <scope>NUCLEOTIDE SEQUENCE [LARGE SCALE GENOMIC DNA]</scope>
    <source>
        <strain evidence="1 2">JC162</strain>
    </source>
</reference>
<gene>
    <name evidence="1" type="ORF">GWK16_19690</name>
</gene>
<accession>A0A848EII0</accession>
<dbReference type="AlphaFoldDB" id="A0A848EII0"/>
<dbReference type="SUPFAM" id="SSF55144">
    <property type="entry name" value="LigT-like"/>
    <property type="match status" value="1"/>
</dbReference>
<dbReference type="Proteomes" id="UP000548582">
    <property type="component" value="Unassembled WGS sequence"/>
</dbReference>
<dbReference type="InterPro" id="IPR009097">
    <property type="entry name" value="Cyclic_Pdiesterase"/>
</dbReference>
<keyword evidence="2" id="KW-1185">Reference proteome</keyword>
<dbReference type="Gene3D" id="3.90.1140.10">
    <property type="entry name" value="Cyclic phosphodiesterase"/>
    <property type="match status" value="1"/>
</dbReference>
<name>A0A848EII0_9PROT</name>
<evidence type="ECO:0000313" key="1">
    <source>
        <dbReference type="EMBL" id="NMJ43479.1"/>
    </source>
</evidence>
<sequence>MPLKRLPRLYFCLLMGPAEEAALEDLGLQAARGGAGWRRTSFGRHHLSLHFLRECARPPPRLVLAAERAARGLVTRSFDIVCRDLVCIRTPSTRAHPFRLILRAESPALMALHAELGERMARQRLRPAAGLVPHITLASGSTALPSGGVMPIRIAVREVALVHSGLDLDVRGRFPLAA</sequence>
<evidence type="ECO:0000313" key="2">
    <source>
        <dbReference type="Proteomes" id="UP000548582"/>
    </source>
</evidence>
<organism evidence="1 2">
    <name type="scientific">Neoroseomonas marina</name>
    <dbReference type="NCBI Taxonomy" id="1232220"/>
    <lineage>
        <taxon>Bacteria</taxon>
        <taxon>Pseudomonadati</taxon>
        <taxon>Pseudomonadota</taxon>
        <taxon>Alphaproteobacteria</taxon>
        <taxon>Acetobacterales</taxon>
        <taxon>Acetobacteraceae</taxon>
        <taxon>Neoroseomonas</taxon>
    </lineage>
</organism>
<dbReference type="RefSeq" id="WP_170055678.1">
    <property type="nucleotide sequence ID" value="NZ_JABBKX010000008.1"/>
</dbReference>
<protein>
    <recommendedName>
        <fullName evidence="3">2'-5' RNA ligase</fullName>
    </recommendedName>
</protein>
<dbReference type="EMBL" id="JABBKX010000008">
    <property type="protein sequence ID" value="NMJ43479.1"/>
    <property type="molecule type" value="Genomic_DNA"/>
</dbReference>
<evidence type="ECO:0008006" key="3">
    <source>
        <dbReference type="Google" id="ProtNLM"/>
    </source>
</evidence>